<evidence type="ECO:0000256" key="3">
    <source>
        <dbReference type="ARBA" id="ARBA00022737"/>
    </source>
</evidence>
<feature type="domain" description="Ion transport" evidence="9">
    <location>
        <begin position="1305"/>
        <end position="1571"/>
    </location>
</feature>
<dbReference type="InterPro" id="IPR015943">
    <property type="entry name" value="WD40/YVTN_repeat-like_dom_sf"/>
</dbReference>
<evidence type="ECO:0000256" key="4">
    <source>
        <dbReference type="ARBA" id="ARBA00022989"/>
    </source>
</evidence>
<comment type="caution">
    <text evidence="10">The sequence shown here is derived from an EMBL/GenBank/DDBJ whole genome shotgun (WGS) entry which is preliminary data.</text>
</comment>
<feature type="transmembrane region" description="Helical" evidence="8">
    <location>
        <begin position="1378"/>
        <end position="1395"/>
    </location>
</feature>
<keyword evidence="6" id="KW-0853">WD repeat</keyword>
<evidence type="ECO:0000256" key="8">
    <source>
        <dbReference type="SAM" id="Phobius"/>
    </source>
</evidence>
<dbReference type="EMBL" id="CAJHUC010000773">
    <property type="protein sequence ID" value="CAD7698159.1"/>
    <property type="molecule type" value="Genomic_DNA"/>
</dbReference>
<evidence type="ECO:0000256" key="5">
    <source>
        <dbReference type="ARBA" id="ARBA00023136"/>
    </source>
</evidence>
<dbReference type="GO" id="GO:0005886">
    <property type="term" value="C:plasma membrane"/>
    <property type="evidence" value="ECO:0007669"/>
    <property type="project" value="TreeGrafter"/>
</dbReference>
<dbReference type="OrthoDB" id="536690at2759"/>
<dbReference type="GO" id="GO:0005216">
    <property type="term" value="F:monoatomic ion channel activity"/>
    <property type="evidence" value="ECO:0007669"/>
    <property type="project" value="InterPro"/>
</dbReference>
<dbReference type="PROSITE" id="PS50082">
    <property type="entry name" value="WD_REPEATS_2"/>
    <property type="match status" value="1"/>
</dbReference>
<dbReference type="InterPro" id="IPR024862">
    <property type="entry name" value="TRPV"/>
</dbReference>
<dbReference type="PANTHER" id="PTHR10582">
    <property type="entry name" value="TRANSIENT RECEPTOR POTENTIAL ION CHANNEL PROTEIN"/>
    <property type="match status" value="1"/>
</dbReference>
<dbReference type="InterPro" id="IPR036322">
    <property type="entry name" value="WD40_repeat_dom_sf"/>
</dbReference>
<evidence type="ECO:0000256" key="2">
    <source>
        <dbReference type="ARBA" id="ARBA00022692"/>
    </source>
</evidence>
<feature type="repeat" description="WD" evidence="6">
    <location>
        <begin position="155"/>
        <end position="192"/>
    </location>
</feature>
<dbReference type="PROSITE" id="PS50294">
    <property type="entry name" value="WD_REPEATS_REGION"/>
    <property type="match status" value="1"/>
</dbReference>
<protein>
    <recommendedName>
        <fullName evidence="9">Ion transport domain-containing protein</fullName>
    </recommendedName>
</protein>
<dbReference type="Proteomes" id="UP000708148">
    <property type="component" value="Unassembled WGS sequence"/>
</dbReference>
<dbReference type="GO" id="GO:0098703">
    <property type="term" value="P:calcium ion import across plasma membrane"/>
    <property type="evidence" value="ECO:0007669"/>
    <property type="project" value="TreeGrafter"/>
</dbReference>
<comment type="subcellular location">
    <subcellularLocation>
        <location evidence="1">Membrane</location>
        <topology evidence="1">Multi-pass membrane protein</topology>
    </subcellularLocation>
</comment>
<keyword evidence="3" id="KW-0677">Repeat</keyword>
<accession>A0A8S1IW99</accession>
<keyword evidence="11" id="KW-1185">Reference proteome</keyword>
<name>A0A8S1IW99_9CHLO</name>
<dbReference type="InterPro" id="IPR001680">
    <property type="entry name" value="WD40_rpt"/>
</dbReference>
<keyword evidence="5 8" id="KW-0472">Membrane</keyword>
<feature type="transmembrane region" description="Helical" evidence="8">
    <location>
        <begin position="1266"/>
        <end position="1286"/>
    </location>
</feature>
<dbReference type="InterPro" id="IPR005821">
    <property type="entry name" value="Ion_trans_dom"/>
</dbReference>
<feature type="transmembrane region" description="Helical" evidence="8">
    <location>
        <begin position="1415"/>
        <end position="1437"/>
    </location>
</feature>
<dbReference type="Pfam" id="PF00520">
    <property type="entry name" value="Ion_trans"/>
    <property type="match status" value="1"/>
</dbReference>
<evidence type="ECO:0000256" key="1">
    <source>
        <dbReference type="ARBA" id="ARBA00004141"/>
    </source>
</evidence>
<dbReference type="Gene3D" id="2.130.10.10">
    <property type="entry name" value="YVTN repeat-like/Quinoprotein amine dehydrogenase"/>
    <property type="match status" value="2"/>
</dbReference>
<evidence type="ECO:0000256" key="7">
    <source>
        <dbReference type="SAM" id="MobiDB-lite"/>
    </source>
</evidence>
<sequence length="1574" mass="174107">MRKNSKEQELAPQRRKLPNMLDVGNLMDSIDHSIESVRGVFRKAVGYAHSRARFAANGYKYRTLQKFAPTESMGGYSSHHGVRSSDGESSDPSERPMLSLHSSKLSFFDEFKIVCGVPVFELTPRREPPINSWEPCAHEEASKHGTTEEGCFLTTETVTCVAFSDDSSLLVSGHSDGAVRVWDAEHGHLLDCLANKHQGQVSDVCFSPGRADCVLSCDWSGSLVTWDFGTDRTDTADCGFRWSNFHLGSQPFAPQFSSSGNIVLFPIKTTLAEESFRNESELSRSVLRMKSFAQHDVGSTGHNGDELIAQESLGAAHVTDGGKATDIVQAFVLFACATHSRSKPAKELVVPLLDESTNSGSLAPFFKLSQDGRGLLAGFSDLNRSFLVLWPNFLDNEELSYRLEAGNSNMGAWRRDARMVVTWGLQVDTDSGLEHSEDPPPGGACYVWDLTKFHGSSAPYRLARAGHPKFVASEPILLQHQSEHQVVWCEFLCLEGDWCVAQSLLCKDMMVIIWDVKKRSPTRVLESGLPVGLPAKDDAAGDVVERMMNLSLPKIMRGIAASPDSRWLGFFNARMNKGMVWDTAVGVQVLSLELPEGSCPSGCKDVHLLFSKDGKFVMFGGGLSRMLLWLPRNFGPQSLASVQLLDLETLDRSAHTLDSRRHPTSCSFSSDGRMLGLAHAYTPSMLVWNLEDGVKYTLSIKNAPKAKEKNALVFSDFAMSKDGHRIAACMSDNSVLLWVFEPSGGDQGDYFVQGQLTSLRAAFYPKRAICFSQTPDRKETVVICEDDGTLVWVLVDEKVELDRTSSILGYNFHCKFSQDGESGVQMRTPQSVVVWNLVRREATKTVHFNLRLGPSGEFPFPLNVGLHGESAVVGQMRDSPGMLVMTPETTEEYLSRNVVALPNRITVSDCGRWVLTDDLSASWQPPSWGSPSGMLKGPKPMETVSVGGLWVRDVSGKSEPKKLAAPDLDPSMFIAISQLGDKVACLTKHKRLIVWTPYATSGCIPDYNMVQAGRWGAGTVGDGVDELLTRHGVSLLNYPDESGMNILFQATQNNDIDLIRRLLAWVDKNKMKISMRTDMRGSDANSKRAPNALQLALQRRSPEAARVLVEFLMSGVTTEAAQAEIFKESLLNVLRVYPSLFYDVMSDKRLFLTIGEHLAPERAFQHHDLMATPSETLIPAKKSLKEMWDRSIEARYDKYQRAMSVNIEALAKVIPYPDIAHIGKEGLLRALVANRTSHQMFGARPIASMVDYKWHSYARELLLEELSHYALLLGSFTAFCIFLGHLQEFQETDDAVDDVVAVLAAISLLMSIILAIFNLIRKLFQIITLAKEEGWKGIFLWSNSHWNWIETVSYLVVVFLIPFAIVRGEATQDVDLSSLSAIVVIMLWWKALYYLGPFRSTGSLVVMIREILKDIIIFMLLAFGILFGFGTAFFVLYRHARSAKAEAKAACSMFNEGALVGINRTDPTIASFLSSEGMDSLSECLKAVNGTSTAKGSSVLSDLNAEESRDVLNAFGTLARTLLSMFGFLLGDFDLETLWEAESFSVAVILFILYAVAMMIVLLNLLIAIMGGKT</sequence>
<keyword evidence="2 8" id="KW-0812">Transmembrane</keyword>
<evidence type="ECO:0000313" key="10">
    <source>
        <dbReference type="EMBL" id="CAD7698159.1"/>
    </source>
</evidence>
<feature type="transmembrane region" description="Helical" evidence="8">
    <location>
        <begin position="1298"/>
        <end position="1320"/>
    </location>
</feature>
<evidence type="ECO:0000259" key="9">
    <source>
        <dbReference type="Pfam" id="PF00520"/>
    </source>
</evidence>
<feature type="transmembrane region" description="Helical" evidence="8">
    <location>
        <begin position="1511"/>
        <end position="1531"/>
    </location>
</feature>
<evidence type="ECO:0000256" key="6">
    <source>
        <dbReference type="PROSITE-ProRule" id="PRU00221"/>
    </source>
</evidence>
<evidence type="ECO:0000313" key="11">
    <source>
        <dbReference type="Proteomes" id="UP000708148"/>
    </source>
</evidence>
<dbReference type="SMART" id="SM00320">
    <property type="entry name" value="WD40"/>
    <property type="match status" value="3"/>
</dbReference>
<feature type="transmembrane region" description="Helical" evidence="8">
    <location>
        <begin position="1345"/>
        <end position="1366"/>
    </location>
</feature>
<dbReference type="PANTHER" id="PTHR10582:SF2">
    <property type="entry name" value="INACTIVE"/>
    <property type="match status" value="1"/>
</dbReference>
<proteinExistence type="predicted"/>
<reference evidence="10" key="1">
    <citation type="submission" date="2020-12" db="EMBL/GenBank/DDBJ databases">
        <authorList>
            <person name="Iha C."/>
        </authorList>
    </citation>
    <scope>NUCLEOTIDE SEQUENCE</scope>
</reference>
<organism evidence="10 11">
    <name type="scientific">Ostreobium quekettii</name>
    <dbReference type="NCBI Taxonomy" id="121088"/>
    <lineage>
        <taxon>Eukaryota</taxon>
        <taxon>Viridiplantae</taxon>
        <taxon>Chlorophyta</taxon>
        <taxon>core chlorophytes</taxon>
        <taxon>Ulvophyceae</taxon>
        <taxon>TCBD clade</taxon>
        <taxon>Bryopsidales</taxon>
        <taxon>Ostreobineae</taxon>
        <taxon>Ostreobiaceae</taxon>
        <taxon>Ostreobium</taxon>
    </lineage>
</organism>
<dbReference type="SUPFAM" id="SSF50978">
    <property type="entry name" value="WD40 repeat-like"/>
    <property type="match status" value="1"/>
</dbReference>
<dbReference type="Pfam" id="PF00400">
    <property type="entry name" value="WD40"/>
    <property type="match status" value="1"/>
</dbReference>
<keyword evidence="4 8" id="KW-1133">Transmembrane helix</keyword>
<feature type="region of interest" description="Disordered" evidence="7">
    <location>
        <begin position="72"/>
        <end position="97"/>
    </location>
</feature>
<feature type="transmembrane region" description="Helical" evidence="8">
    <location>
        <begin position="1543"/>
        <end position="1569"/>
    </location>
</feature>
<dbReference type="SUPFAM" id="SSF82171">
    <property type="entry name" value="DPP6 N-terminal domain-like"/>
    <property type="match status" value="1"/>
</dbReference>
<gene>
    <name evidence="10" type="ORF">OSTQU699_LOCUS3520</name>
</gene>